<protein>
    <submittedName>
        <fullName evidence="4">Adenylate/guanylate cyclase domain-containing protein</fullName>
    </submittedName>
</protein>
<name>A0AAU8JMC5_9CYAN</name>
<feature type="transmembrane region" description="Helical" evidence="2">
    <location>
        <begin position="327"/>
        <end position="346"/>
    </location>
</feature>
<dbReference type="CDD" id="cd07302">
    <property type="entry name" value="CHD"/>
    <property type="match status" value="1"/>
</dbReference>
<gene>
    <name evidence="4" type="ORF">ABWT76_002890</name>
</gene>
<feature type="domain" description="Guanylate cyclase" evidence="3">
    <location>
        <begin position="445"/>
        <end position="577"/>
    </location>
</feature>
<comment type="similarity">
    <text evidence="1">Belongs to the adenylyl cyclase class-3 family.</text>
</comment>
<dbReference type="AlphaFoldDB" id="A0AAU8JMC5"/>
<dbReference type="PANTHER" id="PTHR43081:SF1">
    <property type="entry name" value="ADENYLATE CYCLASE, TERMINAL-DIFFERENTIATION SPECIFIC"/>
    <property type="match status" value="1"/>
</dbReference>
<dbReference type="SMART" id="SM00044">
    <property type="entry name" value="CYCc"/>
    <property type="match status" value="1"/>
</dbReference>
<keyword evidence="2" id="KW-0812">Transmembrane</keyword>
<evidence type="ECO:0000256" key="2">
    <source>
        <dbReference type="SAM" id="Phobius"/>
    </source>
</evidence>
<dbReference type="PROSITE" id="PS50125">
    <property type="entry name" value="GUANYLATE_CYCLASE_2"/>
    <property type="match status" value="1"/>
</dbReference>
<dbReference type="GO" id="GO:0004016">
    <property type="term" value="F:adenylate cyclase activity"/>
    <property type="evidence" value="ECO:0007669"/>
    <property type="project" value="UniProtKB-ARBA"/>
</dbReference>
<dbReference type="InterPro" id="IPR001054">
    <property type="entry name" value="A/G_cyclase"/>
</dbReference>
<proteinExistence type="inferred from homology"/>
<evidence type="ECO:0000259" key="3">
    <source>
        <dbReference type="PROSITE" id="PS50125"/>
    </source>
</evidence>
<evidence type="ECO:0000313" key="4">
    <source>
        <dbReference type="EMBL" id="XCM39924.1"/>
    </source>
</evidence>
<reference evidence="4" key="1">
    <citation type="submission" date="2024-07" db="EMBL/GenBank/DDBJ databases">
        <authorList>
            <person name="Kim Y.J."/>
            <person name="Jeong J.Y."/>
        </authorList>
    </citation>
    <scope>NUCLEOTIDE SEQUENCE</scope>
    <source>
        <strain evidence="4">GIHE-MW2</strain>
    </source>
</reference>
<feature type="transmembrane region" description="Helical" evidence="2">
    <location>
        <begin position="358"/>
        <end position="377"/>
    </location>
</feature>
<evidence type="ECO:0000256" key="1">
    <source>
        <dbReference type="ARBA" id="ARBA00005381"/>
    </source>
</evidence>
<dbReference type="Pfam" id="PF00211">
    <property type="entry name" value="Guanylate_cyc"/>
    <property type="match status" value="1"/>
</dbReference>
<dbReference type="SUPFAM" id="SSF55073">
    <property type="entry name" value="Nucleotide cyclase"/>
    <property type="match status" value="1"/>
</dbReference>
<dbReference type="GO" id="GO:0035556">
    <property type="term" value="P:intracellular signal transduction"/>
    <property type="evidence" value="ECO:0007669"/>
    <property type="project" value="InterPro"/>
</dbReference>
<dbReference type="GO" id="GO:0006171">
    <property type="term" value="P:cAMP biosynthetic process"/>
    <property type="evidence" value="ECO:0007669"/>
    <property type="project" value="TreeGrafter"/>
</dbReference>
<dbReference type="InterPro" id="IPR029787">
    <property type="entry name" value="Nucleotide_cyclase"/>
</dbReference>
<accession>A0AAU8JMC5</accession>
<dbReference type="Gene3D" id="3.30.70.1230">
    <property type="entry name" value="Nucleotide cyclase"/>
    <property type="match status" value="1"/>
</dbReference>
<dbReference type="PANTHER" id="PTHR43081">
    <property type="entry name" value="ADENYLATE CYCLASE, TERMINAL-DIFFERENTIATION SPECIFIC-RELATED"/>
    <property type="match status" value="1"/>
</dbReference>
<keyword evidence="2" id="KW-1133">Transmembrane helix</keyword>
<dbReference type="Pfam" id="PF05226">
    <property type="entry name" value="CHASE2"/>
    <property type="match status" value="1"/>
</dbReference>
<organism evidence="4">
    <name type="scientific">Planktothricoides raciborskii GIHE-MW2</name>
    <dbReference type="NCBI Taxonomy" id="2792601"/>
    <lineage>
        <taxon>Bacteria</taxon>
        <taxon>Bacillati</taxon>
        <taxon>Cyanobacteriota</taxon>
        <taxon>Cyanophyceae</taxon>
        <taxon>Oscillatoriophycideae</taxon>
        <taxon>Oscillatoriales</taxon>
        <taxon>Oscillatoriaceae</taxon>
        <taxon>Planktothricoides</taxon>
    </lineage>
</organism>
<feature type="transmembrane region" description="Helical" evidence="2">
    <location>
        <begin position="383"/>
        <end position="406"/>
    </location>
</feature>
<dbReference type="RefSeq" id="WP_054464937.1">
    <property type="nucleotide sequence ID" value="NZ_CP159837.1"/>
</dbReference>
<dbReference type="SMART" id="SM01080">
    <property type="entry name" value="CHASE2"/>
    <property type="match status" value="1"/>
</dbReference>
<dbReference type="InterPro" id="IPR007890">
    <property type="entry name" value="CHASE2"/>
</dbReference>
<dbReference type="InterPro" id="IPR050697">
    <property type="entry name" value="Adenylyl/Guanylyl_Cyclase_3/4"/>
</dbReference>
<keyword evidence="2" id="KW-0472">Membrane</keyword>
<dbReference type="EMBL" id="CP159837">
    <property type="protein sequence ID" value="XCM39924.1"/>
    <property type="molecule type" value="Genomic_DNA"/>
</dbReference>
<sequence length="751" mass="83102">MWSTWKKLIWQWRGVWLTAPSMAVLVILVRWGGLLQAWEWAVFDQSLRLRPEATQDRRIAIVGIDDQDLQKIGQAIIPDGVYADLLRKLKAMEPRAIGLDIYRDLPIEPGHQELVEVFKSTPNLVAIQKVVGNSPRELVAGPPALAGNFFQVGANDLIVDADNKVRRSFLYVQPDPEQTYFSFGMLLAGAYLNADGISPEQDPDTGIWRFGQTEFPPLEANDGGYVRADVAGYQVMLNYRAGSQHFETVPMRDILDNKVPPDWGRDRIILIGAVSDSSNDLFFTPYSSGLLTLPERMAGVEIHANAISQILSSVLNDRPLIRSWPEYYEWLWILFWSTIGASFTWAWRSTGSEKTFSWQKTVALVSAGVALFGSTYVAMLQGLWLPVVPAGLALAGSAIAVTAYIARSAAEIRKTFGRYLTSEVVSNLLENPEGLKMGGERRKITIFTSDLRGFTALSERLSPEEVVKILNFYLSKMADVITSYQGTIDEFMGDGILVLFGAPTARPDDPERAIACAIAMQLAMDTVNQKMREWGLSELEMGIGINTGEVVVGNIGSEKRTKYGIVGSQVNLTYRIESYTTGGQILISETTLKDAGEQLVQINGTKQVTPKGVKEPITIYDVGGIQGKYHLSLQKKEEVFFPLKEPLPLQYTVLDGKNIGDTKFSANLIHLSPKAALLQIPDPSPDHVQPIPLTNLKLNLLSPETEAEFSEDIYGKVLEKPADLGCFYIQFTSKPPGVEAKLSALYKSLTV</sequence>